<feature type="domain" description="NAD(P)-binding" evidence="1">
    <location>
        <begin position="8"/>
        <end position="147"/>
    </location>
</feature>
<gene>
    <name evidence="2" type="ORF">GCM10011274_22750</name>
</gene>
<dbReference type="InterPro" id="IPR036291">
    <property type="entry name" value="NAD(P)-bd_dom_sf"/>
</dbReference>
<dbReference type="InterPro" id="IPR052718">
    <property type="entry name" value="NmrA-type_oxidoreductase"/>
</dbReference>
<dbReference type="RefSeq" id="WP_191866055.1">
    <property type="nucleotide sequence ID" value="NZ_BMZC01000005.1"/>
</dbReference>
<comment type="caution">
    <text evidence="2">The sequence shown here is derived from an EMBL/GenBank/DDBJ whole genome shotgun (WGS) entry which is preliminary data.</text>
</comment>
<organism evidence="2 3">
    <name type="scientific">Paraglaciecola chathamensis</name>
    <dbReference type="NCBI Taxonomy" id="368405"/>
    <lineage>
        <taxon>Bacteria</taxon>
        <taxon>Pseudomonadati</taxon>
        <taxon>Pseudomonadota</taxon>
        <taxon>Gammaproteobacteria</taxon>
        <taxon>Alteromonadales</taxon>
        <taxon>Alteromonadaceae</taxon>
        <taxon>Paraglaciecola</taxon>
    </lineage>
</organism>
<dbReference type="PANTHER" id="PTHR47129:SF1">
    <property type="entry name" value="NMRA-LIKE DOMAIN-CONTAINING PROTEIN"/>
    <property type="match status" value="1"/>
</dbReference>
<dbReference type="Gene3D" id="3.90.25.10">
    <property type="entry name" value="UDP-galactose 4-epimerase, domain 1"/>
    <property type="match status" value="1"/>
</dbReference>
<dbReference type="AlphaFoldDB" id="A0A8H9IAN4"/>
<accession>A0A8H9IAN4</accession>
<evidence type="ECO:0000259" key="1">
    <source>
        <dbReference type="Pfam" id="PF13460"/>
    </source>
</evidence>
<dbReference type="SUPFAM" id="SSF51735">
    <property type="entry name" value="NAD(P)-binding Rossmann-fold domains"/>
    <property type="match status" value="1"/>
</dbReference>
<sequence>MKIAVTAASGQLGSSIVNALVKQIGTANVVALARTPEKAQGLGVEIRPGDYNSLTTLERSLIGVDTVLLVSGMDAPDKRIEQHRNVINAAKNSGVKKIVYTSVQGAEHDTAFSPVIQSNRQTEEDIKSSGLDWVIGRNGIYIEPDVEYIESYKKAGNVSNCAGQGRCAYTNREELAYAYAKMLLEDKHQGHTYNLHGELLTQAQLVDHLNHAFGLSLRFIALTYEQYKADRVAELGDFIGTVIAGIYQGIAQGALENESHYAQAAGRPHQTWQDYFARLN</sequence>
<proteinExistence type="predicted"/>
<dbReference type="PANTHER" id="PTHR47129">
    <property type="entry name" value="QUINONE OXIDOREDUCTASE 2"/>
    <property type="match status" value="1"/>
</dbReference>
<reference evidence="2" key="1">
    <citation type="journal article" date="2014" name="Int. J. Syst. Evol. Microbiol.">
        <title>Complete genome sequence of Corynebacterium casei LMG S-19264T (=DSM 44701T), isolated from a smear-ripened cheese.</title>
        <authorList>
            <consortium name="US DOE Joint Genome Institute (JGI-PGF)"/>
            <person name="Walter F."/>
            <person name="Albersmeier A."/>
            <person name="Kalinowski J."/>
            <person name="Ruckert C."/>
        </authorList>
    </citation>
    <scope>NUCLEOTIDE SEQUENCE</scope>
    <source>
        <strain evidence="2">KCTC 32337</strain>
    </source>
</reference>
<name>A0A8H9IAN4_9ALTE</name>
<reference evidence="2" key="2">
    <citation type="submission" date="2020-09" db="EMBL/GenBank/DDBJ databases">
        <authorList>
            <person name="Sun Q."/>
            <person name="Kim S."/>
        </authorList>
    </citation>
    <scope>NUCLEOTIDE SEQUENCE</scope>
    <source>
        <strain evidence="2">KCTC 32337</strain>
    </source>
</reference>
<evidence type="ECO:0000313" key="2">
    <source>
        <dbReference type="EMBL" id="GGZ63970.1"/>
    </source>
</evidence>
<dbReference type="CDD" id="cd05269">
    <property type="entry name" value="TMR_SDR_a"/>
    <property type="match status" value="1"/>
</dbReference>
<dbReference type="InterPro" id="IPR016040">
    <property type="entry name" value="NAD(P)-bd_dom"/>
</dbReference>
<dbReference type="Proteomes" id="UP000622604">
    <property type="component" value="Unassembled WGS sequence"/>
</dbReference>
<dbReference type="Pfam" id="PF13460">
    <property type="entry name" value="NAD_binding_10"/>
    <property type="match status" value="1"/>
</dbReference>
<dbReference type="EMBL" id="BMZC01000005">
    <property type="protein sequence ID" value="GGZ63970.1"/>
    <property type="molecule type" value="Genomic_DNA"/>
</dbReference>
<protein>
    <submittedName>
        <fullName evidence="2">NAD(P)-dependent oxidoreductase</fullName>
    </submittedName>
</protein>
<dbReference type="Gene3D" id="3.40.50.720">
    <property type="entry name" value="NAD(P)-binding Rossmann-like Domain"/>
    <property type="match status" value="1"/>
</dbReference>
<evidence type="ECO:0000313" key="3">
    <source>
        <dbReference type="Proteomes" id="UP000622604"/>
    </source>
</evidence>